<reference evidence="2 3" key="1">
    <citation type="submission" date="2012-02" db="EMBL/GenBank/DDBJ databases">
        <title>Complete genome sequence of Actinoplanes missouriensis 431 (= NBRC 102363).</title>
        <authorList>
            <person name="Ohnishi Y."/>
            <person name="Ishikawa J."/>
            <person name="Sekine M."/>
            <person name="Hosoyama A."/>
            <person name="Harada T."/>
            <person name="Narita H."/>
            <person name="Hata T."/>
            <person name="Konno Y."/>
            <person name="Tutikane K."/>
            <person name="Fujita N."/>
            <person name="Horinouchi S."/>
            <person name="Hayakawa M."/>
        </authorList>
    </citation>
    <scope>NUCLEOTIDE SEQUENCE [LARGE SCALE GENOMIC DNA]</scope>
    <source>
        <strain evidence="3">ATCC 14538 / DSM 43046 / CBS 188.64 / JCM 3121 / NBRC 102363 / NCIMB 12654 / NRRL B-3342 / UNCC 431</strain>
    </source>
</reference>
<dbReference type="EMBL" id="AP012319">
    <property type="protein sequence ID" value="BAL89608.1"/>
    <property type="molecule type" value="Genomic_DNA"/>
</dbReference>
<dbReference type="AlphaFoldDB" id="I0H9C1"/>
<dbReference type="SUPFAM" id="SSF46785">
    <property type="entry name" value="Winged helix' DNA-binding domain"/>
    <property type="match status" value="1"/>
</dbReference>
<dbReference type="GO" id="GO:0003700">
    <property type="term" value="F:DNA-binding transcription factor activity"/>
    <property type="evidence" value="ECO:0007669"/>
    <property type="project" value="InterPro"/>
</dbReference>
<dbReference type="eggNOG" id="COG1846">
    <property type="taxonomic scope" value="Bacteria"/>
</dbReference>
<dbReference type="PRINTS" id="PR00598">
    <property type="entry name" value="HTHMARR"/>
</dbReference>
<keyword evidence="3" id="KW-1185">Reference proteome</keyword>
<dbReference type="HOGENOM" id="CLU_083287_15_2_11"/>
<dbReference type="Gene3D" id="1.10.10.10">
    <property type="entry name" value="Winged helix-like DNA-binding domain superfamily/Winged helix DNA-binding domain"/>
    <property type="match status" value="1"/>
</dbReference>
<proteinExistence type="predicted"/>
<dbReference type="STRING" id="512565.AMIS_43880"/>
<organism evidence="2 3">
    <name type="scientific">Actinoplanes missouriensis (strain ATCC 14538 / DSM 43046 / CBS 188.64 / JCM 3121 / NBRC 102363 / NCIMB 12654 / NRRL B-3342 / UNCC 431)</name>
    <dbReference type="NCBI Taxonomy" id="512565"/>
    <lineage>
        <taxon>Bacteria</taxon>
        <taxon>Bacillati</taxon>
        <taxon>Actinomycetota</taxon>
        <taxon>Actinomycetes</taxon>
        <taxon>Micromonosporales</taxon>
        <taxon>Micromonosporaceae</taxon>
        <taxon>Actinoplanes</taxon>
    </lineage>
</organism>
<protein>
    <submittedName>
        <fullName evidence="2">Putative transcriptional regulator</fullName>
    </submittedName>
</protein>
<dbReference type="Proteomes" id="UP000007882">
    <property type="component" value="Chromosome"/>
</dbReference>
<dbReference type="GO" id="GO:0006950">
    <property type="term" value="P:response to stress"/>
    <property type="evidence" value="ECO:0007669"/>
    <property type="project" value="TreeGrafter"/>
</dbReference>
<dbReference type="OrthoDB" id="7774677at2"/>
<dbReference type="InterPro" id="IPR000835">
    <property type="entry name" value="HTH_MarR-typ"/>
</dbReference>
<evidence type="ECO:0000259" key="1">
    <source>
        <dbReference type="Pfam" id="PF12802"/>
    </source>
</evidence>
<gene>
    <name evidence="2" type="ordered locus">AMIS_43880</name>
</gene>
<dbReference type="PATRIC" id="fig|512565.3.peg.4374"/>
<dbReference type="Pfam" id="PF12802">
    <property type="entry name" value="MarR_2"/>
    <property type="match status" value="1"/>
</dbReference>
<accession>I0H9C1</accession>
<evidence type="ECO:0000313" key="2">
    <source>
        <dbReference type="EMBL" id="BAL89608.1"/>
    </source>
</evidence>
<dbReference type="KEGG" id="ams:AMIS_43880"/>
<feature type="domain" description="HTH marR-type" evidence="1">
    <location>
        <begin position="41"/>
        <end position="85"/>
    </location>
</feature>
<dbReference type="InterPro" id="IPR039422">
    <property type="entry name" value="MarR/SlyA-like"/>
</dbReference>
<sequence length="152" mass="16659">MLVKVRGQALFAFVRFWSRRWTGAHLSAETQRGRDVMVVEAVHALTGQGRSASVNDVARELGLDQSGVSRMVTRAEHQGFVVRSAPGRIGAASVIANTAAGEELLRHAHAWQDEVLRTLTADWPAEDVETLMTLMERLVQAQNAADRTTLPS</sequence>
<dbReference type="PANTHER" id="PTHR33164:SF99">
    <property type="entry name" value="MARR FAMILY REGULATORY PROTEIN"/>
    <property type="match status" value="1"/>
</dbReference>
<dbReference type="PANTHER" id="PTHR33164">
    <property type="entry name" value="TRANSCRIPTIONAL REGULATOR, MARR FAMILY"/>
    <property type="match status" value="1"/>
</dbReference>
<evidence type="ECO:0000313" key="3">
    <source>
        <dbReference type="Proteomes" id="UP000007882"/>
    </source>
</evidence>
<dbReference type="InterPro" id="IPR036390">
    <property type="entry name" value="WH_DNA-bd_sf"/>
</dbReference>
<dbReference type="InterPro" id="IPR036388">
    <property type="entry name" value="WH-like_DNA-bd_sf"/>
</dbReference>
<name>I0H9C1_ACTM4</name>